<dbReference type="AlphaFoldDB" id="A0A0P0Z9Q9"/>
<sequence>MIPSHANEKATENGEIVAGSKTEAFMDAVEANAYLPLSGRTMIFDSEGACTDGCE</sequence>
<dbReference type="RefSeq" id="WP_007067661.1">
    <property type="nucleotide sequence ID" value="NZ_BBWO01000012.1"/>
</dbReference>
<keyword evidence="1" id="KW-0378">Hydrolase</keyword>
<reference evidence="1" key="1">
    <citation type="journal article" date="2015" name="Proc. Natl. Acad. Sci. U.S.A.">
        <title>Bacterial clade with the ribosomal RNA operon on a small plasmid rather than the chromosome.</title>
        <authorList>
            <person name="Anda M."/>
            <person name="Ohtsubo Y."/>
            <person name="Okubo T."/>
            <person name="Sugawara M."/>
            <person name="Nagata Y."/>
            <person name="Tsuda M."/>
            <person name="Minamisawa K."/>
            <person name="Mitsui H."/>
        </authorList>
    </citation>
    <scope>NUCLEOTIDE SEQUENCE</scope>
    <source>
        <strain evidence="1">DSM 15513</strain>
    </source>
</reference>
<protein>
    <submittedName>
        <fullName evidence="1">Putative metal-dependent hydrolase</fullName>
    </submittedName>
</protein>
<dbReference type="EMBL" id="LC066395">
    <property type="protein sequence ID" value="BAT30868.1"/>
    <property type="molecule type" value="Genomic_DNA"/>
</dbReference>
<accession>A0A0P0Z9Q9</accession>
<name>A0A0P0Z9Q9_9HYPH</name>
<dbReference type="GO" id="GO:0016787">
    <property type="term" value="F:hydrolase activity"/>
    <property type="evidence" value="ECO:0007669"/>
    <property type="project" value="UniProtKB-KW"/>
</dbReference>
<organism evidence="1">
    <name type="scientific">Fulvimarina pelagi</name>
    <dbReference type="NCBI Taxonomy" id="217511"/>
    <lineage>
        <taxon>Bacteria</taxon>
        <taxon>Pseudomonadati</taxon>
        <taxon>Pseudomonadota</taxon>
        <taxon>Alphaproteobacteria</taxon>
        <taxon>Hyphomicrobiales</taxon>
        <taxon>Aurantimonadaceae</taxon>
        <taxon>Fulvimarina</taxon>
    </lineage>
</organism>
<proteinExistence type="predicted"/>
<evidence type="ECO:0000313" key="1">
    <source>
        <dbReference type="EMBL" id="BAT30868.1"/>
    </source>
</evidence>